<accession>A0ABR4C2Q9</accession>
<dbReference type="EMBL" id="JAZHXI010000015">
    <property type="protein sequence ID" value="KAL2063308.1"/>
    <property type="molecule type" value="Genomic_DNA"/>
</dbReference>
<evidence type="ECO:0000313" key="1">
    <source>
        <dbReference type="EMBL" id="KAL2063308.1"/>
    </source>
</evidence>
<protein>
    <recommendedName>
        <fullName evidence="3">SprT-like domain-containing protein</fullName>
    </recommendedName>
</protein>
<organism evidence="1 2">
    <name type="scientific">Oculimacula yallundae</name>
    <dbReference type="NCBI Taxonomy" id="86028"/>
    <lineage>
        <taxon>Eukaryota</taxon>
        <taxon>Fungi</taxon>
        <taxon>Dikarya</taxon>
        <taxon>Ascomycota</taxon>
        <taxon>Pezizomycotina</taxon>
        <taxon>Leotiomycetes</taxon>
        <taxon>Helotiales</taxon>
        <taxon>Ploettnerulaceae</taxon>
        <taxon>Oculimacula</taxon>
    </lineage>
</organism>
<reference evidence="1 2" key="1">
    <citation type="journal article" date="2024" name="Commun. Biol.">
        <title>Comparative genomic analysis of thermophilic fungi reveals convergent evolutionary adaptations and gene losses.</title>
        <authorList>
            <person name="Steindorff A.S."/>
            <person name="Aguilar-Pontes M.V."/>
            <person name="Robinson A.J."/>
            <person name="Andreopoulos B."/>
            <person name="LaButti K."/>
            <person name="Kuo A."/>
            <person name="Mondo S."/>
            <person name="Riley R."/>
            <person name="Otillar R."/>
            <person name="Haridas S."/>
            <person name="Lipzen A."/>
            <person name="Grimwood J."/>
            <person name="Schmutz J."/>
            <person name="Clum A."/>
            <person name="Reid I.D."/>
            <person name="Moisan M.C."/>
            <person name="Butler G."/>
            <person name="Nguyen T.T.M."/>
            <person name="Dewar K."/>
            <person name="Conant G."/>
            <person name="Drula E."/>
            <person name="Henrissat B."/>
            <person name="Hansel C."/>
            <person name="Singer S."/>
            <person name="Hutchinson M.I."/>
            <person name="de Vries R.P."/>
            <person name="Natvig D.O."/>
            <person name="Powell A.J."/>
            <person name="Tsang A."/>
            <person name="Grigoriev I.V."/>
        </authorList>
    </citation>
    <scope>NUCLEOTIDE SEQUENCE [LARGE SCALE GENOMIC DNA]</scope>
    <source>
        <strain evidence="1 2">CBS 494.80</strain>
    </source>
</reference>
<evidence type="ECO:0008006" key="3">
    <source>
        <dbReference type="Google" id="ProtNLM"/>
    </source>
</evidence>
<proteinExistence type="predicted"/>
<evidence type="ECO:0000313" key="2">
    <source>
        <dbReference type="Proteomes" id="UP001595075"/>
    </source>
</evidence>
<name>A0ABR4C2Q9_9HELO</name>
<keyword evidence="2" id="KW-1185">Reference proteome</keyword>
<comment type="caution">
    <text evidence="1">The sequence shown here is derived from an EMBL/GenBank/DDBJ whole genome shotgun (WGS) entry which is preliminary data.</text>
</comment>
<sequence>MSISITQFGDEAVLFWRGLPVPRSEFDLWIAANKFTFGTETHPPSVDIQHSSSGELEVRKLLYAGHSAAQLGMIIQSLVRRRGINLTPRQLSARSCFQSATALLLNLPTEPLEDERILIQYFDIFNGVFFFGALKFCKLRFEDDDENLGSCAGGGECLQERIHIPDNFACLIRIRPMISEFPNRESRLKEYMETLLHEMLHAWFSLFTCRCETCNEATDNILGPSGHADGWQLASLAIQEASWPLLGTALDLGRVNGMISEYGSHYQEDLSHRRLRELGHRQPSRCGSCAIWTPGFHL</sequence>
<gene>
    <name evidence="1" type="ORF">VTL71DRAFT_5113</name>
</gene>
<dbReference type="Proteomes" id="UP001595075">
    <property type="component" value="Unassembled WGS sequence"/>
</dbReference>